<dbReference type="SUPFAM" id="SSF52025">
    <property type="entry name" value="PA domain"/>
    <property type="match status" value="1"/>
</dbReference>
<gene>
    <name evidence="4" type="ORF">K431DRAFT_327338</name>
</gene>
<name>A0A9P4UUH0_9PEZI</name>
<dbReference type="PANTHER" id="PTHR10404:SF46">
    <property type="entry name" value="VACUOLAR PROTEIN SORTING-ASSOCIATED PROTEIN 70"/>
    <property type="match status" value="1"/>
</dbReference>
<dbReference type="Proteomes" id="UP000799441">
    <property type="component" value="Unassembled WGS sequence"/>
</dbReference>
<dbReference type="InterPro" id="IPR036757">
    <property type="entry name" value="TFR-like_dimer_dom_sf"/>
</dbReference>
<dbReference type="SUPFAM" id="SSF47672">
    <property type="entry name" value="Transferrin receptor-like dimerisation domain"/>
    <property type="match status" value="1"/>
</dbReference>
<dbReference type="Pfam" id="PF04389">
    <property type="entry name" value="Peptidase_M28"/>
    <property type="match status" value="1"/>
</dbReference>
<organism evidence="4 5">
    <name type="scientific">Polychaeton citri CBS 116435</name>
    <dbReference type="NCBI Taxonomy" id="1314669"/>
    <lineage>
        <taxon>Eukaryota</taxon>
        <taxon>Fungi</taxon>
        <taxon>Dikarya</taxon>
        <taxon>Ascomycota</taxon>
        <taxon>Pezizomycotina</taxon>
        <taxon>Dothideomycetes</taxon>
        <taxon>Dothideomycetidae</taxon>
        <taxon>Capnodiales</taxon>
        <taxon>Capnodiaceae</taxon>
        <taxon>Polychaeton</taxon>
    </lineage>
</organism>
<dbReference type="CDD" id="cd08022">
    <property type="entry name" value="M28_PSMA_like"/>
    <property type="match status" value="1"/>
</dbReference>
<evidence type="ECO:0000259" key="3">
    <source>
        <dbReference type="Pfam" id="PF04389"/>
    </source>
</evidence>
<feature type="domain" description="Peptidase M28" evidence="3">
    <location>
        <begin position="325"/>
        <end position="512"/>
    </location>
</feature>
<dbReference type="AlphaFoldDB" id="A0A9P4UUH0"/>
<dbReference type="EMBL" id="MU003766">
    <property type="protein sequence ID" value="KAF2725728.1"/>
    <property type="molecule type" value="Genomic_DNA"/>
</dbReference>
<dbReference type="Gene3D" id="3.50.30.30">
    <property type="match status" value="1"/>
</dbReference>
<dbReference type="CDD" id="cd02121">
    <property type="entry name" value="PA_GCPII_like"/>
    <property type="match status" value="1"/>
</dbReference>
<dbReference type="FunFam" id="3.40.630.10:FF:000101">
    <property type="entry name" value="N-acetylated alpha-linked acidic dipeptidase like 1"/>
    <property type="match status" value="1"/>
</dbReference>
<keyword evidence="5" id="KW-1185">Reference proteome</keyword>
<sequence>MCVENVGGQAEWIYKGTGMVALEYCIKDLSSNPIKNAFFYNGGDPCGSCILPSGINCLSAARLPLSVDEQTLSQAQWTADKWSEAGIASSLTTHHVYLNYPVNNLEEDVLLEDVTTSYPNRIPTFHGYSSSGSVSAEYAYVGRGQQVDFDRLVELGVELEGKIAMSRYRGPFRGLNVKNAQEHGMIGVILFTDPGDDGNVTEANGYAAYPNGPARQSSSVQRGSVLFLSTYLGDSTTLGYSSKENSSKADRFMVVPKIPSIPISYLEAIPILATLDGHRIPGSDVNRTNWVGSLEMSYSTGSAPGVTLDMSNYMEDTYTDIWDAIGIINGTNADETIVIGNHRDAWIIGGASDPNTGTAIIVELGRAMGRLLSQGWQPKRNIVLCSWDGEEYGLLGSTEWVEEHIPWLTETAVSYLNIDIAVAGPHPGISATPELHRIAIDTTKKIMWPALGENETMHDVWLADTEGEVGVLGSGSDYTAFVHKVFGAIDMGSENELNQDPVYHYHSNYDSYHWMAAIGDPEFLVHKAMGQYMALLGYHLASDDYIPFDLPSYADQMDLYYEMLQVNVSSAGSGSLDTSALRTALDTFRSKTSQVVQLEQQARSLNDSALLKVVNSKYRDFQRGFTSQGGLPGREFYKHVIFAPGVDTGYTPVTFPGITEALGLGI</sequence>
<dbReference type="Gene3D" id="1.20.930.40">
    <property type="entry name" value="Transferrin receptor-like, dimerisation domain"/>
    <property type="match status" value="1"/>
</dbReference>
<evidence type="ECO:0000313" key="5">
    <source>
        <dbReference type="Proteomes" id="UP000799441"/>
    </source>
</evidence>
<dbReference type="InterPro" id="IPR046450">
    <property type="entry name" value="PA_dom_sf"/>
</dbReference>
<evidence type="ECO:0000256" key="1">
    <source>
        <dbReference type="ARBA" id="ARBA00005634"/>
    </source>
</evidence>
<dbReference type="InterPro" id="IPR007484">
    <property type="entry name" value="Peptidase_M28"/>
</dbReference>
<accession>A0A9P4UUH0</accession>
<dbReference type="OrthoDB" id="5841748at2759"/>
<evidence type="ECO:0000313" key="4">
    <source>
        <dbReference type="EMBL" id="KAF2725728.1"/>
    </source>
</evidence>
<reference evidence="4" key="1">
    <citation type="journal article" date="2020" name="Stud. Mycol.">
        <title>101 Dothideomycetes genomes: a test case for predicting lifestyles and emergence of pathogens.</title>
        <authorList>
            <person name="Haridas S."/>
            <person name="Albert R."/>
            <person name="Binder M."/>
            <person name="Bloem J."/>
            <person name="Labutti K."/>
            <person name="Salamov A."/>
            <person name="Andreopoulos B."/>
            <person name="Baker S."/>
            <person name="Barry K."/>
            <person name="Bills G."/>
            <person name="Bluhm B."/>
            <person name="Cannon C."/>
            <person name="Castanera R."/>
            <person name="Culley D."/>
            <person name="Daum C."/>
            <person name="Ezra D."/>
            <person name="Gonzalez J."/>
            <person name="Henrissat B."/>
            <person name="Kuo A."/>
            <person name="Liang C."/>
            <person name="Lipzen A."/>
            <person name="Lutzoni F."/>
            <person name="Magnuson J."/>
            <person name="Mondo S."/>
            <person name="Nolan M."/>
            <person name="Ohm R."/>
            <person name="Pangilinan J."/>
            <person name="Park H.-J."/>
            <person name="Ramirez L."/>
            <person name="Alfaro M."/>
            <person name="Sun H."/>
            <person name="Tritt A."/>
            <person name="Yoshinaga Y."/>
            <person name="Zwiers L.-H."/>
            <person name="Turgeon B."/>
            <person name="Goodwin S."/>
            <person name="Spatafora J."/>
            <person name="Crous P."/>
            <person name="Grigoriev I."/>
        </authorList>
    </citation>
    <scope>NUCLEOTIDE SEQUENCE</scope>
    <source>
        <strain evidence="4">CBS 116435</strain>
    </source>
</reference>
<dbReference type="Gene3D" id="3.40.630.10">
    <property type="entry name" value="Zn peptidases"/>
    <property type="match status" value="1"/>
</dbReference>
<dbReference type="Pfam" id="PF04253">
    <property type="entry name" value="TFR_dimer"/>
    <property type="match status" value="1"/>
</dbReference>
<dbReference type="InterPro" id="IPR007365">
    <property type="entry name" value="TFR-like_dimer_dom"/>
</dbReference>
<protein>
    <submittedName>
        <fullName evidence="4">Zn-dependent exopeptidase</fullName>
    </submittedName>
</protein>
<proteinExistence type="inferred from homology"/>
<comment type="similarity">
    <text evidence="1">Belongs to the peptidase M28 family. M28B subfamily.</text>
</comment>
<dbReference type="SUPFAM" id="SSF53187">
    <property type="entry name" value="Zn-dependent exopeptidases"/>
    <property type="match status" value="1"/>
</dbReference>
<dbReference type="GO" id="GO:0004180">
    <property type="term" value="F:carboxypeptidase activity"/>
    <property type="evidence" value="ECO:0007669"/>
    <property type="project" value="TreeGrafter"/>
</dbReference>
<evidence type="ECO:0000259" key="2">
    <source>
        <dbReference type="Pfam" id="PF04253"/>
    </source>
</evidence>
<dbReference type="PANTHER" id="PTHR10404">
    <property type="entry name" value="N-ACETYLATED-ALPHA-LINKED ACIDIC DIPEPTIDASE"/>
    <property type="match status" value="1"/>
</dbReference>
<feature type="domain" description="Transferrin receptor-like dimerisation" evidence="2">
    <location>
        <begin position="577"/>
        <end position="662"/>
    </location>
</feature>
<dbReference type="InterPro" id="IPR039373">
    <property type="entry name" value="Peptidase_M28B"/>
</dbReference>
<comment type="caution">
    <text evidence="4">The sequence shown here is derived from an EMBL/GenBank/DDBJ whole genome shotgun (WGS) entry which is preliminary data.</text>
</comment>